<dbReference type="Pfam" id="PF04290">
    <property type="entry name" value="DctQ"/>
    <property type="match status" value="1"/>
</dbReference>
<comment type="function">
    <text evidence="7">Part of the tripartite ATP-independent periplasmic (TRAP) transport system.</text>
</comment>
<dbReference type="GO" id="GO:0022857">
    <property type="term" value="F:transmembrane transporter activity"/>
    <property type="evidence" value="ECO:0007669"/>
    <property type="project" value="UniProtKB-UniRule"/>
</dbReference>
<comment type="caution">
    <text evidence="9">The sequence shown here is derived from an EMBL/GenBank/DDBJ whole genome shotgun (WGS) entry which is preliminary data.</text>
</comment>
<feature type="transmembrane region" description="Helical" evidence="7">
    <location>
        <begin position="154"/>
        <end position="176"/>
    </location>
</feature>
<gene>
    <name evidence="9" type="ORF">KB874_14260</name>
</gene>
<name>A0A8J8B7L7_9RHOB</name>
<comment type="subunit">
    <text evidence="7">The complex comprises the extracytoplasmic solute receptor protein and the two transmembrane proteins.</text>
</comment>
<feature type="domain" description="Tripartite ATP-independent periplasmic transporters DctQ component" evidence="8">
    <location>
        <begin position="69"/>
        <end position="177"/>
    </location>
</feature>
<keyword evidence="5 7" id="KW-1133">Transmembrane helix</keyword>
<feature type="transmembrane region" description="Helical" evidence="7">
    <location>
        <begin position="113"/>
        <end position="134"/>
    </location>
</feature>
<keyword evidence="3" id="KW-1003">Cell membrane</keyword>
<dbReference type="EMBL" id="JAGTUU010000005">
    <property type="protein sequence ID" value="MBS0125251.1"/>
    <property type="molecule type" value="Genomic_DNA"/>
</dbReference>
<sequence length="197" mass="20822">MQGIHRFMTAMARIMAVLGGIVLLALIVITCVSILGRALNTALHSGLIQSAAPDFAQALIDWGIGAIRGDFELVEAGMAFCIFAFLPLCQVTAGHATVDILVGAMPRPARRVFVLLGEALFAVALVVIAQQLYLGMESKLRSGQTSFLLQYPVWWGYAAALTGAVAAAVAGVYMALVRTLELLTGRVLVPNAVGTDH</sequence>
<evidence type="ECO:0000256" key="2">
    <source>
        <dbReference type="ARBA" id="ARBA00022448"/>
    </source>
</evidence>
<keyword evidence="2 7" id="KW-0813">Transport</keyword>
<evidence type="ECO:0000256" key="7">
    <source>
        <dbReference type="RuleBase" id="RU369079"/>
    </source>
</evidence>
<keyword evidence="6 7" id="KW-0472">Membrane</keyword>
<evidence type="ECO:0000256" key="1">
    <source>
        <dbReference type="ARBA" id="ARBA00004651"/>
    </source>
</evidence>
<dbReference type="InterPro" id="IPR055348">
    <property type="entry name" value="DctQ"/>
</dbReference>
<evidence type="ECO:0000256" key="6">
    <source>
        <dbReference type="ARBA" id="ARBA00023136"/>
    </source>
</evidence>
<evidence type="ECO:0000256" key="3">
    <source>
        <dbReference type="ARBA" id="ARBA00022475"/>
    </source>
</evidence>
<evidence type="ECO:0000256" key="5">
    <source>
        <dbReference type="ARBA" id="ARBA00022989"/>
    </source>
</evidence>
<evidence type="ECO:0000259" key="8">
    <source>
        <dbReference type="Pfam" id="PF04290"/>
    </source>
</evidence>
<dbReference type="AlphaFoldDB" id="A0A8J8B7L7"/>
<evidence type="ECO:0000256" key="4">
    <source>
        <dbReference type="ARBA" id="ARBA00022692"/>
    </source>
</evidence>
<keyword evidence="4 7" id="KW-0812">Transmembrane</keyword>
<dbReference type="RefSeq" id="WP_212537206.1">
    <property type="nucleotide sequence ID" value="NZ_JAGTUU010000005.1"/>
</dbReference>
<keyword evidence="7" id="KW-0997">Cell inner membrane</keyword>
<comment type="similarity">
    <text evidence="7">Belongs to the TRAP transporter small permease family.</text>
</comment>
<dbReference type="GO" id="GO:0005886">
    <property type="term" value="C:plasma membrane"/>
    <property type="evidence" value="ECO:0007669"/>
    <property type="project" value="UniProtKB-SubCell"/>
</dbReference>
<dbReference type="Proteomes" id="UP000681356">
    <property type="component" value="Unassembled WGS sequence"/>
</dbReference>
<comment type="subcellular location">
    <subcellularLocation>
        <location evidence="7">Cell inner membrane</location>
        <topology evidence="7">Multi-pass membrane protein</topology>
    </subcellularLocation>
    <subcellularLocation>
        <location evidence="1">Cell membrane</location>
        <topology evidence="1">Multi-pass membrane protein</topology>
    </subcellularLocation>
</comment>
<organism evidence="9 10">
    <name type="scientific">Thetidibacter halocola</name>
    <dbReference type="NCBI Taxonomy" id="2827239"/>
    <lineage>
        <taxon>Bacteria</taxon>
        <taxon>Pseudomonadati</taxon>
        <taxon>Pseudomonadota</taxon>
        <taxon>Alphaproteobacteria</taxon>
        <taxon>Rhodobacterales</taxon>
        <taxon>Roseobacteraceae</taxon>
        <taxon>Thetidibacter</taxon>
    </lineage>
</organism>
<reference evidence="9" key="1">
    <citation type="submission" date="2021-04" db="EMBL/GenBank/DDBJ databases">
        <authorList>
            <person name="Yoon J."/>
        </authorList>
    </citation>
    <scope>NUCLEOTIDE SEQUENCE</scope>
    <source>
        <strain evidence="9">KMU-90</strain>
    </source>
</reference>
<accession>A0A8J8B7L7</accession>
<proteinExistence type="inferred from homology"/>
<feature type="transmembrane region" description="Helical" evidence="7">
    <location>
        <begin position="77"/>
        <end position="101"/>
    </location>
</feature>
<protein>
    <recommendedName>
        <fullName evidence="7">TRAP transporter small permease protein</fullName>
    </recommendedName>
</protein>
<evidence type="ECO:0000313" key="10">
    <source>
        <dbReference type="Proteomes" id="UP000681356"/>
    </source>
</evidence>
<feature type="transmembrane region" description="Helical" evidence="7">
    <location>
        <begin position="12"/>
        <end position="35"/>
    </location>
</feature>
<keyword evidence="10" id="KW-1185">Reference proteome</keyword>
<evidence type="ECO:0000313" key="9">
    <source>
        <dbReference type="EMBL" id="MBS0125251.1"/>
    </source>
</evidence>